<dbReference type="Pfam" id="PF13442">
    <property type="entry name" value="Cytochrome_CBB3"/>
    <property type="match status" value="1"/>
</dbReference>
<dbReference type="SUPFAM" id="SSF46626">
    <property type="entry name" value="Cytochrome c"/>
    <property type="match status" value="1"/>
</dbReference>
<dbReference type="RefSeq" id="WP_036635716.1">
    <property type="nucleotide sequence ID" value="NZ_JAMDMX010000079.1"/>
</dbReference>
<dbReference type="InterPro" id="IPR036909">
    <property type="entry name" value="Cyt_c-like_dom_sf"/>
</dbReference>
<dbReference type="PIRSF" id="PIRSF000025">
    <property type="entry name" value="Cytc_Bsub_c550"/>
    <property type="match status" value="1"/>
</dbReference>
<evidence type="ECO:0000259" key="9">
    <source>
        <dbReference type="PROSITE" id="PS51007"/>
    </source>
</evidence>
<comment type="caution">
    <text evidence="10">The sequence shown here is derived from an EMBL/GenBank/DDBJ whole genome shotgun (WGS) entry which is preliminary data.</text>
</comment>
<feature type="signal peptide" evidence="8">
    <location>
        <begin position="1"/>
        <end position="20"/>
    </location>
</feature>
<proteinExistence type="predicted"/>
<evidence type="ECO:0000256" key="3">
    <source>
        <dbReference type="ARBA" id="ARBA00022723"/>
    </source>
</evidence>
<evidence type="ECO:0000256" key="6">
    <source>
        <dbReference type="PROSITE-ProRule" id="PRU00433"/>
    </source>
</evidence>
<evidence type="ECO:0000256" key="1">
    <source>
        <dbReference type="ARBA" id="ARBA00022448"/>
    </source>
</evidence>
<feature type="domain" description="Cytochrome c" evidence="9">
    <location>
        <begin position="53"/>
        <end position="128"/>
    </location>
</feature>
<dbReference type="Gene3D" id="1.10.760.10">
    <property type="entry name" value="Cytochrome c-like domain"/>
    <property type="match status" value="1"/>
</dbReference>
<name>A0ABT4GI32_9BACL</name>
<dbReference type="InterPro" id="IPR008168">
    <property type="entry name" value="Cyt_C_IC"/>
</dbReference>
<feature type="chain" id="PRO_5046468474" evidence="8">
    <location>
        <begin position="21"/>
        <end position="128"/>
    </location>
</feature>
<evidence type="ECO:0000256" key="2">
    <source>
        <dbReference type="ARBA" id="ARBA00022617"/>
    </source>
</evidence>
<gene>
    <name evidence="10" type="ORF">M5X19_23155</name>
</gene>
<dbReference type="PANTHER" id="PTHR37823:SF4">
    <property type="entry name" value="MENAQUINOL-CYTOCHROME C REDUCTASE CYTOCHROME B_C SUBUNIT"/>
    <property type="match status" value="1"/>
</dbReference>
<protein>
    <submittedName>
        <fullName evidence="10">Cytochrome c</fullName>
    </submittedName>
</protein>
<accession>A0ABT4GI32</accession>
<evidence type="ECO:0000256" key="7">
    <source>
        <dbReference type="SAM" id="MobiDB-lite"/>
    </source>
</evidence>
<feature type="region of interest" description="Disordered" evidence="7">
    <location>
        <begin position="28"/>
        <end position="50"/>
    </location>
</feature>
<dbReference type="PRINTS" id="PR00605">
    <property type="entry name" value="CYTCHROMECIC"/>
</dbReference>
<dbReference type="InterPro" id="IPR012218">
    <property type="entry name" value="Cyt_c_BACSU-c550-type"/>
</dbReference>
<dbReference type="EMBL" id="JAMDMX010000079">
    <property type="protein sequence ID" value="MCY9695781.1"/>
    <property type="molecule type" value="Genomic_DNA"/>
</dbReference>
<evidence type="ECO:0000313" key="11">
    <source>
        <dbReference type="Proteomes" id="UP001527099"/>
    </source>
</evidence>
<keyword evidence="3 6" id="KW-0479">Metal-binding</keyword>
<reference evidence="10 11" key="1">
    <citation type="submission" date="2022-05" db="EMBL/GenBank/DDBJ databases">
        <title>Genome Sequencing of Bee-Associated Microbes.</title>
        <authorList>
            <person name="Dunlap C."/>
        </authorList>
    </citation>
    <scope>NUCLEOTIDE SEQUENCE [LARGE SCALE GENOMIC DNA]</scope>
    <source>
        <strain evidence="10 11">NRRL B-14421</strain>
    </source>
</reference>
<keyword evidence="4" id="KW-0249">Electron transport</keyword>
<keyword evidence="11" id="KW-1185">Reference proteome</keyword>
<organism evidence="10 11">
    <name type="scientific">Paenibacillus alginolyticus</name>
    <dbReference type="NCBI Taxonomy" id="59839"/>
    <lineage>
        <taxon>Bacteria</taxon>
        <taxon>Bacillati</taxon>
        <taxon>Bacillota</taxon>
        <taxon>Bacilli</taxon>
        <taxon>Bacillales</taxon>
        <taxon>Paenibacillaceae</taxon>
        <taxon>Paenibacillus</taxon>
    </lineage>
</organism>
<evidence type="ECO:0000256" key="8">
    <source>
        <dbReference type="SAM" id="SignalP"/>
    </source>
</evidence>
<dbReference type="Proteomes" id="UP001527099">
    <property type="component" value="Unassembled WGS sequence"/>
</dbReference>
<keyword evidence="2 6" id="KW-0349">Heme</keyword>
<keyword evidence="8" id="KW-0732">Signal</keyword>
<evidence type="ECO:0000256" key="4">
    <source>
        <dbReference type="ARBA" id="ARBA00022982"/>
    </source>
</evidence>
<dbReference type="PANTHER" id="PTHR37823">
    <property type="entry name" value="CYTOCHROME C-553-LIKE"/>
    <property type="match status" value="1"/>
</dbReference>
<sequence length="128" mass="13075">MQLNKSFLCLFLLLAFSLAACGKTTPPATTGTPAATGTPTATGTPAATSSGATTKVDAQAVFKQSCVSCHGVNLEGAVGPNLQKEGSKRSKDELATIITNGKGAMPSFKGKLTDDEISSLAIWLADKK</sequence>
<keyword evidence="1" id="KW-0813">Transport</keyword>
<evidence type="ECO:0000256" key="5">
    <source>
        <dbReference type="ARBA" id="ARBA00023004"/>
    </source>
</evidence>
<dbReference type="PROSITE" id="PS51007">
    <property type="entry name" value="CYTC"/>
    <property type="match status" value="1"/>
</dbReference>
<dbReference type="InterPro" id="IPR051811">
    <property type="entry name" value="Cytochrome_c550/c551-like"/>
</dbReference>
<keyword evidence="5 6" id="KW-0408">Iron</keyword>
<evidence type="ECO:0000313" key="10">
    <source>
        <dbReference type="EMBL" id="MCY9695781.1"/>
    </source>
</evidence>
<dbReference type="PROSITE" id="PS51257">
    <property type="entry name" value="PROKAR_LIPOPROTEIN"/>
    <property type="match status" value="1"/>
</dbReference>
<dbReference type="InterPro" id="IPR009056">
    <property type="entry name" value="Cyt_c-like_dom"/>
</dbReference>